<accession>A0A916JQG8</accession>
<keyword evidence="2" id="KW-1185">Reference proteome</keyword>
<evidence type="ECO:0000313" key="2">
    <source>
        <dbReference type="Proteomes" id="UP000683507"/>
    </source>
</evidence>
<name>A0A916JQG8_9FLAO</name>
<organism evidence="1 2">
    <name type="scientific">Parvicella tangerina</name>
    <dbReference type="NCBI Taxonomy" id="2829795"/>
    <lineage>
        <taxon>Bacteria</taxon>
        <taxon>Pseudomonadati</taxon>
        <taxon>Bacteroidota</taxon>
        <taxon>Flavobacteriia</taxon>
        <taxon>Flavobacteriales</taxon>
        <taxon>Parvicellaceae</taxon>
        <taxon>Parvicella</taxon>
    </lineage>
</organism>
<reference evidence="1" key="1">
    <citation type="submission" date="2021-04" db="EMBL/GenBank/DDBJ databases">
        <authorList>
            <person name="Rodrigo-Torres L."/>
            <person name="Arahal R. D."/>
            <person name="Lucena T."/>
        </authorList>
    </citation>
    <scope>NUCLEOTIDE SEQUENCE</scope>
    <source>
        <strain evidence="1">AS29M-1</strain>
    </source>
</reference>
<dbReference type="AlphaFoldDB" id="A0A916JQG8"/>
<protein>
    <submittedName>
        <fullName evidence="1">Uncharacterized protein</fullName>
    </submittedName>
</protein>
<dbReference type="KEGG" id="ptan:CRYO30217_03420"/>
<proteinExistence type="predicted"/>
<evidence type="ECO:0000313" key="1">
    <source>
        <dbReference type="EMBL" id="CAG5087220.1"/>
    </source>
</evidence>
<sequence length="103" mass="11776">MILIYAKPEDEEIYAEEGGEDWGWFVNDVSEYFTNNHPQVLFANVYHDGLTDKEIKQIEDELQPEGFGYVFIDGNKKGWAGHDMPGSVIRSAEEFFGLEPAEN</sequence>
<dbReference type="EMBL" id="OU015584">
    <property type="protein sequence ID" value="CAG5087220.1"/>
    <property type="molecule type" value="Genomic_DNA"/>
</dbReference>
<dbReference type="Proteomes" id="UP000683507">
    <property type="component" value="Chromosome"/>
</dbReference>
<gene>
    <name evidence="1" type="ORF">CRYO30217_03420</name>
</gene>